<evidence type="ECO:0000313" key="4">
    <source>
        <dbReference type="Proteomes" id="UP000001072"/>
    </source>
</evidence>
<dbReference type="Gene3D" id="3.30.40.10">
    <property type="entry name" value="Zinc/RING finger domain, C3HC4 (zinc finger)"/>
    <property type="match status" value="1"/>
</dbReference>
<gene>
    <name evidence="3" type="ORF">MELLADRAFT_102863</name>
</gene>
<dbReference type="VEuPathDB" id="FungiDB:MELLADRAFT_102863"/>
<dbReference type="HOGENOM" id="CLU_091422_0_0_1"/>
<accession>F4R9M7</accession>
<keyword evidence="1" id="KW-0862">Zinc</keyword>
<reference evidence="4" key="1">
    <citation type="journal article" date="2011" name="Proc. Natl. Acad. Sci. U.S.A.">
        <title>Obligate biotrophy features unraveled by the genomic analysis of rust fungi.</title>
        <authorList>
            <person name="Duplessis S."/>
            <person name="Cuomo C.A."/>
            <person name="Lin Y.-C."/>
            <person name="Aerts A."/>
            <person name="Tisserant E."/>
            <person name="Veneault-Fourrey C."/>
            <person name="Joly D.L."/>
            <person name="Hacquard S."/>
            <person name="Amselem J."/>
            <person name="Cantarel B.L."/>
            <person name="Chiu R."/>
            <person name="Coutinho P.M."/>
            <person name="Feau N."/>
            <person name="Field M."/>
            <person name="Frey P."/>
            <person name="Gelhaye E."/>
            <person name="Goldberg J."/>
            <person name="Grabherr M.G."/>
            <person name="Kodira C.D."/>
            <person name="Kohler A."/>
            <person name="Kuees U."/>
            <person name="Lindquist E.A."/>
            <person name="Lucas S.M."/>
            <person name="Mago R."/>
            <person name="Mauceli E."/>
            <person name="Morin E."/>
            <person name="Murat C."/>
            <person name="Pangilinan J.L."/>
            <person name="Park R."/>
            <person name="Pearson M."/>
            <person name="Quesneville H."/>
            <person name="Rouhier N."/>
            <person name="Sakthikumar S."/>
            <person name="Salamov A.A."/>
            <person name="Schmutz J."/>
            <person name="Selles B."/>
            <person name="Shapiro H."/>
            <person name="Tanguay P."/>
            <person name="Tuskan G.A."/>
            <person name="Henrissat B."/>
            <person name="Van de Peer Y."/>
            <person name="Rouze P."/>
            <person name="Ellis J.G."/>
            <person name="Dodds P.N."/>
            <person name="Schein J.E."/>
            <person name="Zhong S."/>
            <person name="Hamelin R.C."/>
            <person name="Grigoriev I.V."/>
            <person name="Szabo L.J."/>
            <person name="Martin F."/>
        </authorList>
    </citation>
    <scope>NUCLEOTIDE SEQUENCE [LARGE SCALE GENOMIC DNA]</scope>
    <source>
        <strain evidence="4">98AG31 / pathotype 3-4-7</strain>
    </source>
</reference>
<dbReference type="InterPro" id="IPR013083">
    <property type="entry name" value="Znf_RING/FYVE/PHD"/>
</dbReference>
<dbReference type="RefSeq" id="XP_007405725.1">
    <property type="nucleotide sequence ID" value="XM_007405663.1"/>
</dbReference>
<keyword evidence="1" id="KW-0479">Metal-binding</keyword>
<dbReference type="InterPro" id="IPR001841">
    <property type="entry name" value="Znf_RING"/>
</dbReference>
<dbReference type="InParanoid" id="F4R9M7"/>
<keyword evidence="4" id="KW-1185">Reference proteome</keyword>
<keyword evidence="1" id="KW-0863">Zinc-finger</keyword>
<dbReference type="Proteomes" id="UP000001072">
    <property type="component" value="Unassembled WGS sequence"/>
</dbReference>
<proteinExistence type="predicted"/>
<dbReference type="KEGG" id="mlr:MELLADRAFT_102863"/>
<dbReference type="OrthoDB" id="8062037at2759"/>
<sequence length="191" mass="22277">MDQNEQIQQIEDPLLKLLKIIISIQSVYDQTQPSSEIAGSRRVPCLLFNLLTTQAEKNKIEQLDNWQEDHHEAWISKERSLELYFQQLERISLNFGMDPTMAHYLPLPLTDEWWSLWEFTHCMMTCSVVQVGSGIDDCSVCIDGFLLGKPYIRLRCHPAHRIHEECLADLIVNKPDYKCPICRQDSYPRPS</sequence>
<evidence type="ECO:0000256" key="1">
    <source>
        <dbReference type="PROSITE-ProRule" id="PRU00175"/>
    </source>
</evidence>
<dbReference type="Pfam" id="PF13639">
    <property type="entry name" value="zf-RING_2"/>
    <property type="match status" value="1"/>
</dbReference>
<feature type="domain" description="RING-type" evidence="2">
    <location>
        <begin position="138"/>
        <end position="183"/>
    </location>
</feature>
<dbReference type="SUPFAM" id="SSF57850">
    <property type="entry name" value="RING/U-box"/>
    <property type="match status" value="1"/>
</dbReference>
<dbReference type="PROSITE" id="PS50089">
    <property type="entry name" value="ZF_RING_2"/>
    <property type="match status" value="1"/>
</dbReference>
<dbReference type="EMBL" id="GL883093">
    <property type="protein sequence ID" value="EGG11123.1"/>
    <property type="molecule type" value="Genomic_DNA"/>
</dbReference>
<evidence type="ECO:0000259" key="2">
    <source>
        <dbReference type="PROSITE" id="PS50089"/>
    </source>
</evidence>
<evidence type="ECO:0000313" key="3">
    <source>
        <dbReference type="EMBL" id="EGG11123.1"/>
    </source>
</evidence>
<dbReference type="GeneID" id="18921798"/>
<organism evidence="4">
    <name type="scientific">Melampsora larici-populina (strain 98AG31 / pathotype 3-4-7)</name>
    <name type="common">Poplar leaf rust fungus</name>
    <dbReference type="NCBI Taxonomy" id="747676"/>
    <lineage>
        <taxon>Eukaryota</taxon>
        <taxon>Fungi</taxon>
        <taxon>Dikarya</taxon>
        <taxon>Basidiomycota</taxon>
        <taxon>Pucciniomycotina</taxon>
        <taxon>Pucciniomycetes</taxon>
        <taxon>Pucciniales</taxon>
        <taxon>Melampsoraceae</taxon>
        <taxon>Melampsora</taxon>
    </lineage>
</organism>
<name>F4R9M7_MELLP</name>
<dbReference type="AlphaFoldDB" id="F4R9M7"/>
<dbReference type="GO" id="GO:0008270">
    <property type="term" value="F:zinc ion binding"/>
    <property type="evidence" value="ECO:0007669"/>
    <property type="project" value="UniProtKB-KW"/>
</dbReference>
<protein>
    <recommendedName>
        <fullName evidence="2">RING-type domain-containing protein</fullName>
    </recommendedName>
</protein>
<dbReference type="CDD" id="cd16448">
    <property type="entry name" value="RING-H2"/>
    <property type="match status" value="1"/>
</dbReference>